<sequence>MKSRFVDKNSFPKPLGMLMILIFLGLISFVNLVFAKEAPQTVYQEESRIDLTDNKVTDVSATPYEENL</sequence>
<protein>
    <submittedName>
        <fullName evidence="1">Uncharacterized protein</fullName>
    </submittedName>
</protein>
<accession>X1RII5</accession>
<dbReference type="AlphaFoldDB" id="X1RII5"/>
<reference evidence="1" key="1">
    <citation type="journal article" date="2014" name="Front. Microbiol.">
        <title>High frequency of phylogenetically diverse reductive dehalogenase-homologous genes in deep subseafloor sedimentary metagenomes.</title>
        <authorList>
            <person name="Kawai M."/>
            <person name="Futagami T."/>
            <person name="Toyoda A."/>
            <person name="Takaki Y."/>
            <person name="Nishi S."/>
            <person name="Hori S."/>
            <person name="Arai W."/>
            <person name="Tsubouchi T."/>
            <person name="Morono Y."/>
            <person name="Uchiyama I."/>
            <person name="Ito T."/>
            <person name="Fujiyama A."/>
            <person name="Inagaki F."/>
            <person name="Takami H."/>
        </authorList>
    </citation>
    <scope>NUCLEOTIDE SEQUENCE</scope>
    <source>
        <strain evidence="1">Expedition CK06-06</strain>
    </source>
</reference>
<evidence type="ECO:0000313" key="1">
    <source>
        <dbReference type="EMBL" id="GAI66796.1"/>
    </source>
</evidence>
<proteinExistence type="predicted"/>
<organism evidence="1">
    <name type="scientific">marine sediment metagenome</name>
    <dbReference type="NCBI Taxonomy" id="412755"/>
    <lineage>
        <taxon>unclassified sequences</taxon>
        <taxon>metagenomes</taxon>
        <taxon>ecological metagenomes</taxon>
    </lineage>
</organism>
<gene>
    <name evidence="1" type="ORF">S12H4_08735</name>
</gene>
<comment type="caution">
    <text evidence="1">The sequence shown here is derived from an EMBL/GenBank/DDBJ whole genome shotgun (WGS) entry which is preliminary data.</text>
</comment>
<dbReference type="EMBL" id="BARW01003417">
    <property type="protein sequence ID" value="GAI66796.1"/>
    <property type="molecule type" value="Genomic_DNA"/>
</dbReference>
<name>X1RII5_9ZZZZ</name>